<keyword evidence="2" id="KW-1185">Reference proteome</keyword>
<dbReference type="AlphaFoldDB" id="A0A420BHE0"/>
<evidence type="ECO:0000313" key="2">
    <source>
        <dbReference type="Proteomes" id="UP000286246"/>
    </source>
</evidence>
<name>A0A420BHE0_SPHD1</name>
<protein>
    <submittedName>
        <fullName evidence="1">Uncharacterized protein</fullName>
    </submittedName>
</protein>
<sequence>MKKIIPEEELITIGRMQKDPFIMAIEEKIAWKKDLGQNIRHHLFSQQLPLIYHKNGQMIAEYLDGTIQFI</sequence>
<dbReference type="EMBL" id="RAPY01000001">
    <property type="protein sequence ID" value="RKE56109.1"/>
    <property type="molecule type" value="Genomic_DNA"/>
</dbReference>
<proteinExistence type="predicted"/>
<gene>
    <name evidence="1" type="ORF">DFQ12_0961</name>
</gene>
<dbReference type="OrthoDB" id="964655at2"/>
<dbReference type="Proteomes" id="UP000286246">
    <property type="component" value="Unassembled WGS sequence"/>
</dbReference>
<accession>A0A420BHE0</accession>
<organism evidence="1 2">
    <name type="scientific">Sphingobacterium detergens</name>
    <dbReference type="NCBI Taxonomy" id="1145106"/>
    <lineage>
        <taxon>Bacteria</taxon>
        <taxon>Pseudomonadati</taxon>
        <taxon>Bacteroidota</taxon>
        <taxon>Sphingobacteriia</taxon>
        <taxon>Sphingobacteriales</taxon>
        <taxon>Sphingobacteriaceae</taxon>
        <taxon>Sphingobacterium</taxon>
    </lineage>
</organism>
<dbReference type="RefSeq" id="WP_120257821.1">
    <property type="nucleotide sequence ID" value="NZ_RAPY01000001.1"/>
</dbReference>
<evidence type="ECO:0000313" key="1">
    <source>
        <dbReference type="EMBL" id="RKE56109.1"/>
    </source>
</evidence>
<comment type="caution">
    <text evidence="1">The sequence shown here is derived from an EMBL/GenBank/DDBJ whole genome shotgun (WGS) entry which is preliminary data.</text>
</comment>
<reference evidence="1 2" key="1">
    <citation type="submission" date="2018-09" db="EMBL/GenBank/DDBJ databases">
        <title>Genomic Encyclopedia of Type Strains, Phase III (KMG-III): the genomes of soil and plant-associated and newly described type strains.</title>
        <authorList>
            <person name="Whitman W."/>
        </authorList>
    </citation>
    <scope>NUCLEOTIDE SEQUENCE [LARGE SCALE GENOMIC DNA]</scope>
    <source>
        <strain evidence="1 2">CECT 7938</strain>
    </source>
</reference>